<protein>
    <submittedName>
        <fullName evidence="4">ABC transporter substrate-binding protein</fullName>
    </submittedName>
</protein>
<evidence type="ECO:0000313" key="5">
    <source>
        <dbReference type="Proteomes" id="UP000473854"/>
    </source>
</evidence>
<organism evidence="4 5">
    <name type="scientific">Acinetobacter faecalis</name>
    <dbReference type="NCBI Taxonomy" id="2665161"/>
    <lineage>
        <taxon>Bacteria</taxon>
        <taxon>Pseudomonadati</taxon>
        <taxon>Pseudomonadota</taxon>
        <taxon>Gammaproteobacteria</taxon>
        <taxon>Moraxellales</taxon>
        <taxon>Moraxellaceae</taxon>
        <taxon>Acinetobacter</taxon>
    </lineage>
</organism>
<dbReference type="PANTHER" id="PTHR30290">
    <property type="entry name" value="PERIPLASMIC BINDING COMPONENT OF ABC TRANSPORTER"/>
    <property type="match status" value="1"/>
</dbReference>
<dbReference type="InterPro" id="IPR039424">
    <property type="entry name" value="SBP_5"/>
</dbReference>
<dbReference type="PIRSF" id="PIRSF002741">
    <property type="entry name" value="MppA"/>
    <property type="match status" value="1"/>
</dbReference>
<reference evidence="4 5" key="1">
    <citation type="submission" date="2019-11" db="EMBL/GenBank/DDBJ databases">
        <authorList>
            <person name="An D."/>
        </authorList>
    </citation>
    <scope>NUCLEOTIDE SEQUENCE [LARGE SCALE GENOMIC DNA]</scope>
    <source>
        <strain evidence="4 5">YIM 103518</strain>
    </source>
</reference>
<feature type="signal peptide" evidence="2">
    <location>
        <begin position="1"/>
        <end position="24"/>
    </location>
</feature>
<evidence type="ECO:0000313" key="4">
    <source>
        <dbReference type="EMBL" id="MTD10964.1"/>
    </source>
</evidence>
<dbReference type="Pfam" id="PF00496">
    <property type="entry name" value="SBP_bac_5"/>
    <property type="match status" value="1"/>
</dbReference>
<dbReference type="AlphaFoldDB" id="A0A6L6GGL2"/>
<gene>
    <name evidence="4" type="ORF">GIX10_05835</name>
</gene>
<dbReference type="GO" id="GO:0042884">
    <property type="term" value="P:microcin transport"/>
    <property type="evidence" value="ECO:0007669"/>
    <property type="project" value="TreeGrafter"/>
</dbReference>
<dbReference type="PANTHER" id="PTHR30290:SF64">
    <property type="entry name" value="ABC TRANSPORTER PERIPLASMIC BINDING PROTEIN"/>
    <property type="match status" value="1"/>
</dbReference>
<dbReference type="SUPFAM" id="SSF53850">
    <property type="entry name" value="Periplasmic binding protein-like II"/>
    <property type="match status" value="1"/>
</dbReference>
<dbReference type="InterPro" id="IPR000914">
    <property type="entry name" value="SBP_5_dom"/>
</dbReference>
<dbReference type="EMBL" id="WLYL01000013">
    <property type="protein sequence ID" value="MTD10964.1"/>
    <property type="molecule type" value="Genomic_DNA"/>
</dbReference>
<comment type="caution">
    <text evidence="4">The sequence shown here is derived from an EMBL/GenBank/DDBJ whole genome shotgun (WGS) entry which is preliminary data.</text>
</comment>
<evidence type="ECO:0000256" key="2">
    <source>
        <dbReference type="SAM" id="SignalP"/>
    </source>
</evidence>
<feature type="domain" description="Solute-binding protein family 5" evidence="3">
    <location>
        <begin position="102"/>
        <end position="510"/>
    </location>
</feature>
<keyword evidence="1 2" id="KW-0732">Signal</keyword>
<sequence length="612" mass="70358">MMDRLAKLFCFAASLLLSTQYGWSALQTTSYITIHNTPKYANLSAMPYANPHAPKGGYISLSGKDTFDNLNAMNGKGSAVEGIDYIFDSLMKNSLDEPGVMYPLIAEKVTFDPVKTKFVIYHLNKKARFSDGSALTAEDVKFTLDTYQTKSNPGLQMYIADLEKTEVLSKHQVKMTFKSDSNSEMPLILATLPIYSKKDWEKRDFTKVTMQPILGSGPYTIERIDAGRSITYKRNPNYWAKDIPLNKGKYNFDRIKYVYYRNLDVAFEGFKSGQYTYHEEYMARKWVTGYKFPAVNSGLVIQQKFKHQNPATTQSFVFNTRKKPFNDIHFRQALSYAYDFEWQNKALFYNQYQRLQSYFSNSELEAKGVPSAAELQILKPLLSKLHPIQKQGVLSSWKSPVSDASGFNRENLLIARQLLLKAGYQYKNGKLLGLDGQPIEFEFLIFQESLQRTLMPFVRNLKRLGIQVNVRQIDVPQYIERMRRADFEMTTNALPQSLNPGNEQAQFWGSAAADQAGNYNYAGIKNPAIDEAIKLVINAPNREQLVIRTKVLDRLLRSGYYQILTYGKGENWLAYWNMYEQPKVKPKLSVGVDYWWSNPVKANKVTQYLRKQ</sequence>
<name>A0A6L6GGL2_9GAMM</name>
<dbReference type="GO" id="GO:0043190">
    <property type="term" value="C:ATP-binding cassette (ABC) transporter complex"/>
    <property type="evidence" value="ECO:0007669"/>
    <property type="project" value="InterPro"/>
</dbReference>
<feature type="chain" id="PRO_5026963547" evidence="2">
    <location>
        <begin position="25"/>
        <end position="612"/>
    </location>
</feature>
<dbReference type="CDD" id="cd08497">
    <property type="entry name" value="MbnE-like"/>
    <property type="match status" value="1"/>
</dbReference>
<dbReference type="InterPro" id="IPR030678">
    <property type="entry name" value="Peptide/Ni-bd"/>
</dbReference>
<dbReference type="GO" id="GO:0015833">
    <property type="term" value="P:peptide transport"/>
    <property type="evidence" value="ECO:0007669"/>
    <property type="project" value="TreeGrafter"/>
</dbReference>
<evidence type="ECO:0000259" key="3">
    <source>
        <dbReference type="Pfam" id="PF00496"/>
    </source>
</evidence>
<evidence type="ECO:0000256" key="1">
    <source>
        <dbReference type="ARBA" id="ARBA00022729"/>
    </source>
</evidence>
<accession>A0A6L6GGL2</accession>
<dbReference type="Proteomes" id="UP000473854">
    <property type="component" value="Unassembled WGS sequence"/>
</dbReference>
<dbReference type="Gene3D" id="3.40.190.10">
    <property type="entry name" value="Periplasmic binding protein-like II"/>
    <property type="match status" value="1"/>
</dbReference>
<proteinExistence type="predicted"/>
<dbReference type="GO" id="GO:0030288">
    <property type="term" value="C:outer membrane-bounded periplasmic space"/>
    <property type="evidence" value="ECO:0007669"/>
    <property type="project" value="TreeGrafter"/>
</dbReference>
<dbReference type="GO" id="GO:1904680">
    <property type="term" value="F:peptide transmembrane transporter activity"/>
    <property type="evidence" value="ECO:0007669"/>
    <property type="project" value="TreeGrafter"/>
</dbReference>
<dbReference type="Gene3D" id="3.10.105.10">
    <property type="entry name" value="Dipeptide-binding Protein, Domain 3"/>
    <property type="match status" value="1"/>
</dbReference>